<proteinExistence type="predicted"/>
<protein>
    <submittedName>
        <fullName evidence="1">Uncharacterized protein</fullName>
    </submittedName>
</protein>
<name>A0A9I9DF45_CUCME</name>
<accession>A0A9I9DF45</accession>
<dbReference type="EnsemblPlants" id="MELO3C017488.2.1">
    <property type="protein sequence ID" value="MELO3C017488.2.1"/>
    <property type="gene ID" value="MELO3C017488.2"/>
</dbReference>
<dbReference type="Gramene" id="MELO3C017488.2.1">
    <property type="protein sequence ID" value="MELO3C017488.2.1"/>
    <property type="gene ID" value="MELO3C017488.2"/>
</dbReference>
<sequence>MDEEVQLRDCPLRGSKVRLLYSEVEDEIRDQSGGHRQEQRICEGDLGVPEFRKTKRSKFQIENRVRAKQYSDEGAEL</sequence>
<organism evidence="1">
    <name type="scientific">Cucumis melo</name>
    <name type="common">Muskmelon</name>
    <dbReference type="NCBI Taxonomy" id="3656"/>
    <lineage>
        <taxon>Eukaryota</taxon>
        <taxon>Viridiplantae</taxon>
        <taxon>Streptophyta</taxon>
        <taxon>Embryophyta</taxon>
        <taxon>Tracheophyta</taxon>
        <taxon>Spermatophyta</taxon>
        <taxon>Magnoliopsida</taxon>
        <taxon>eudicotyledons</taxon>
        <taxon>Gunneridae</taxon>
        <taxon>Pentapetalae</taxon>
        <taxon>rosids</taxon>
        <taxon>fabids</taxon>
        <taxon>Cucurbitales</taxon>
        <taxon>Cucurbitaceae</taxon>
        <taxon>Benincaseae</taxon>
        <taxon>Cucumis</taxon>
    </lineage>
</organism>
<dbReference type="AlphaFoldDB" id="A0A9I9DF45"/>
<evidence type="ECO:0000313" key="1">
    <source>
        <dbReference type="EnsemblPlants" id="MELO3C017488.2.1"/>
    </source>
</evidence>
<reference evidence="1" key="1">
    <citation type="submission" date="2023-03" db="UniProtKB">
        <authorList>
            <consortium name="EnsemblPlants"/>
        </authorList>
    </citation>
    <scope>IDENTIFICATION</scope>
</reference>